<accession>A0A2P2Q2L7</accession>
<sequence length="19" mass="2101">MGLESYDIPVTVSHRAVVQ</sequence>
<name>A0A2P2Q2L7_RHIMU</name>
<dbReference type="EMBL" id="GGEC01080708">
    <property type="protein sequence ID" value="MBX61192.1"/>
    <property type="molecule type" value="Transcribed_RNA"/>
</dbReference>
<proteinExistence type="predicted"/>
<evidence type="ECO:0000313" key="1">
    <source>
        <dbReference type="EMBL" id="MBX61192.1"/>
    </source>
</evidence>
<dbReference type="AlphaFoldDB" id="A0A2P2Q2L7"/>
<protein>
    <submittedName>
        <fullName evidence="1">Uncharacterized protein</fullName>
    </submittedName>
</protein>
<reference evidence="1" key="1">
    <citation type="submission" date="2018-02" db="EMBL/GenBank/DDBJ databases">
        <title>Rhizophora mucronata_Transcriptome.</title>
        <authorList>
            <person name="Meera S.P."/>
            <person name="Sreeshan A."/>
            <person name="Augustine A."/>
        </authorList>
    </citation>
    <scope>NUCLEOTIDE SEQUENCE</scope>
    <source>
        <tissue evidence="1">Leaf</tissue>
    </source>
</reference>
<organism evidence="1">
    <name type="scientific">Rhizophora mucronata</name>
    <name type="common">Asiatic mangrove</name>
    <dbReference type="NCBI Taxonomy" id="61149"/>
    <lineage>
        <taxon>Eukaryota</taxon>
        <taxon>Viridiplantae</taxon>
        <taxon>Streptophyta</taxon>
        <taxon>Embryophyta</taxon>
        <taxon>Tracheophyta</taxon>
        <taxon>Spermatophyta</taxon>
        <taxon>Magnoliopsida</taxon>
        <taxon>eudicotyledons</taxon>
        <taxon>Gunneridae</taxon>
        <taxon>Pentapetalae</taxon>
        <taxon>rosids</taxon>
        <taxon>fabids</taxon>
        <taxon>Malpighiales</taxon>
        <taxon>Rhizophoraceae</taxon>
        <taxon>Rhizophora</taxon>
    </lineage>
</organism>